<feature type="compositionally biased region" description="Polar residues" evidence="1">
    <location>
        <begin position="308"/>
        <end position="318"/>
    </location>
</feature>
<evidence type="ECO:0000313" key="2">
    <source>
        <dbReference type="EMBL" id="KZP23052.1"/>
    </source>
</evidence>
<proteinExistence type="predicted"/>
<keyword evidence="3" id="KW-1185">Reference proteome</keyword>
<feature type="region of interest" description="Disordered" evidence="1">
    <location>
        <begin position="334"/>
        <end position="358"/>
    </location>
</feature>
<evidence type="ECO:0000256" key="1">
    <source>
        <dbReference type="SAM" id="MobiDB-lite"/>
    </source>
</evidence>
<dbReference type="EMBL" id="KV417535">
    <property type="protein sequence ID" value="KZP23052.1"/>
    <property type="molecule type" value="Genomic_DNA"/>
</dbReference>
<gene>
    <name evidence="2" type="ORF">FIBSPDRAFT_889923</name>
</gene>
<feature type="region of interest" description="Disordered" evidence="1">
    <location>
        <begin position="299"/>
        <end position="318"/>
    </location>
</feature>
<feature type="compositionally biased region" description="Polar residues" evidence="1">
    <location>
        <begin position="269"/>
        <end position="279"/>
    </location>
</feature>
<feature type="compositionally biased region" description="Basic and acidic residues" evidence="1">
    <location>
        <begin position="34"/>
        <end position="52"/>
    </location>
</feature>
<accession>A0A166LKF7</accession>
<feature type="compositionally biased region" description="Polar residues" evidence="1">
    <location>
        <begin position="334"/>
        <end position="351"/>
    </location>
</feature>
<feature type="region of interest" description="Disordered" evidence="1">
    <location>
        <begin position="32"/>
        <end position="53"/>
    </location>
</feature>
<dbReference type="Proteomes" id="UP000076532">
    <property type="component" value="Unassembled WGS sequence"/>
</dbReference>
<feature type="region of interest" description="Disordered" evidence="1">
    <location>
        <begin position="228"/>
        <end position="288"/>
    </location>
</feature>
<evidence type="ECO:0000313" key="3">
    <source>
        <dbReference type="Proteomes" id="UP000076532"/>
    </source>
</evidence>
<name>A0A166LKF7_9AGAM</name>
<dbReference type="AlphaFoldDB" id="A0A166LKF7"/>
<feature type="region of interest" description="Disordered" evidence="1">
    <location>
        <begin position="87"/>
        <end position="112"/>
    </location>
</feature>
<organism evidence="2 3">
    <name type="scientific">Athelia psychrophila</name>
    <dbReference type="NCBI Taxonomy" id="1759441"/>
    <lineage>
        <taxon>Eukaryota</taxon>
        <taxon>Fungi</taxon>
        <taxon>Dikarya</taxon>
        <taxon>Basidiomycota</taxon>
        <taxon>Agaricomycotina</taxon>
        <taxon>Agaricomycetes</taxon>
        <taxon>Agaricomycetidae</taxon>
        <taxon>Atheliales</taxon>
        <taxon>Atheliaceae</taxon>
        <taxon>Athelia</taxon>
    </lineage>
</organism>
<sequence length="455" mass="50109">MGVWYRLVNEPECLHGRLASPTRALDTYCIMDPGDDKPSDEKYQPDRLHMTEDCDPLGLPEQDSEPLPLTQLRLWTNVWDDDVPMPEINCDASQSQFDPDHPPNPGPVPTPHAETPTEPLFNFGLAQVTQVPFAPAVVPPWCLPGPWRSNPEDDSAVVNYELRAEQAPLTTPHTPEVHWDFRAPIQFSRTKEVAFAYEPVQTPDIGDESMLPPATVPGGVNRRSLLAENTAAAPPLSRRTSGASDTTSGSRKSSRSRKRKLDTPGSDGNRWSQAPSNSAVGARSQGPWPVRAEGSFVYCETPGAGPSSEPNMASTAELGQSRSTMCRRYPNLPTRSLSSSNMPQDNRNTAIASPHGNPLSVDPTEEAFFSALAADSDLPRWVTQDLWQECRGDVASIREGFRRIPAQWAHIAQATGAPIWVVQGAWLAHRGDMLQILEAIRQHERDVIARFTGKH</sequence>
<protein>
    <submittedName>
        <fullName evidence="2">Uncharacterized protein</fullName>
    </submittedName>
</protein>
<feature type="compositionally biased region" description="Polar residues" evidence="1">
    <location>
        <begin position="238"/>
        <end position="249"/>
    </location>
</feature>
<reference evidence="2 3" key="1">
    <citation type="journal article" date="2016" name="Mol. Biol. Evol.">
        <title>Comparative Genomics of Early-Diverging Mushroom-Forming Fungi Provides Insights into the Origins of Lignocellulose Decay Capabilities.</title>
        <authorList>
            <person name="Nagy L.G."/>
            <person name="Riley R."/>
            <person name="Tritt A."/>
            <person name="Adam C."/>
            <person name="Daum C."/>
            <person name="Floudas D."/>
            <person name="Sun H."/>
            <person name="Yadav J.S."/>
            <person name="Pangilinan J."/>
            <person name="Larsson K.H."/>
            <person name="Matsuura K."/>
            <person name="Barry K."/>
            <person name="Labutti K."/>
            <person name="Kuo R."/>
            <person name="Ohm R.A."/>
            <person name="Bhattacharya S.S."/>
            <person name="Shirouzu T."/>
            <person name="Yoshinaga Y."/>
            <person name="Martin F.M."/>
            <person name="Grigoriev I.V."/>
            <person name="Hibbett D.S."/>
        </authorList>
    </citation>
    <scope>NUCLEOTIDE SEQUENCE [LARGE SCALE GENOMIC DNA]</scope>
    <source>
        <strain evidence="2 3">CBS 109695</strain>
    </source>
</reference>